<feature type="compositionally biased region" description="Basic and acidic residues" evidence="8">
    <location>
        <begin position="738"/>
        <end position="762"/>
    </location>
</feature>
<feature type="region of interest" description="Disordered" evidence="8">
    <location>
        <begin position="353"/>
        <end position="904"/>
    </location>
</feature>
<feature type="region of interest" description="Disordered" evidence="8">
    <location>
        <begin position="1125"/>
        <end position="1224"/>
    </location>
</feature>
<proteinExistence type="predicted"/>
<evidence type="ECO:0000313" key="11">
    <source>
        <dbReference type="Proteomes" id="UP000054560"/>
    </source>
</evidence>
<dbReference type="Pfam" id="PF12063">
    <property type="entry name" value="ATG1-like_MIT1"/>
    <property type="match status" value="1"/>
</dbReference>
<feature type="region of interest" description="Disordered" evidence="8">
    <location>
        <begin position="1060"/>
        <end position="1090"/>
    </location>
</feature>
<dbReference type="InterPro" id="IPR000719">
    <property type="entry name" value="Prot_kinase_dom"/>
</dbReference>
<dbReference type="RefSeq" id="XP_014156154.1">
    <property type="nucleotide sequence ID" value="XM_014300679.1"/>
</dbReference>
<feature type="coiled-coil region" evidence="7">
    <location>
        <begin position="1347"/>
        <end position="1395"/>
    </location>
</feature>
<dbReference type="GO" id="GO:0005524">
    <property type="term" value="F:ATP binding"/>
    <property type="evidence" value="ECO:0007669"/>
    <property type="project" value="UniProtKB-UniRule"/>
</dbReference>
<evidence type="ECO:0000259" key="9">
    <source>
        <dbReference type="PROSITE" id="PS50011"/>
    </source>
</evidence>
<evidence type="ECO:0000256" key="7">
    <source>
        <dbReference type="SAM" id="Coils"/>
    </source>
</evidence>
<name>A0A0L0FZJ1_9EUKA</name>
<dbReference type="Gene3D" id="1.10.510.10">
    <property type="entry name" value="Transferase(Phosphotransferase) domain 1"/>
    <property type="match status" value="1"/>
</dbReference>
<dbReference type="GO" id="GO:0034727">
    <property type="term" value="P:piecemeal microautophagy of the nucleus"/>
    <property type="evidence" value="ECO:0007669"/>
    <property type="project" value="TreeGrafter"/>
</dbReference>
<reference evidence="10 11" key="1">
    <citation type="submission" date="2011-02" db="EMBL/GenBank/DDBJ databases">
        <title>The Genome Sequence of Sphaeroforma arctica JP610.</title>
        <authorList>
            <consortium name="The Broad Institute Genome Sequencing Platform"/>
            <person name="Russ C."/>
            <person name="Cuomo C."/>
            <person name="Young S.K."/>
            <person name="Zeng Q."/>
            <person name="Gargeya S."/>
            <person name="Alvarado L."/>
            <person name="Berlin A."/>
            <person name="Chapman S.B."/>
            <person name="Chen Z."/>
            <person name="Freedman E."/>
            <person name="Gellesch M."/>
            <person name="Goldberg J."/>
            <person name="Griggs A."/>
            <person name="Gujja S."/>
            <person name="Heilman E."/>
            <person name="Heiman D."/>
            <person name="Howarth C."/>
            <person name="Mehta T."/>
            <person name="Neiman D."/>
            <person name="Pearson M."/>
            <person name="Roberts A."/>
            <person name="Saif S."/>
            <person name="Shea T."/>
            <person name="Shenoy N."/>
            <person name="Sisk P."/>
            <person name="Stolte C."/>
            <person name="Sykes S."/>
            <person name="White J."/>
            <person name="Yandava C."/>
            <person name="Burger G."/>
            <person name="Gray M.W."/>
            <person name="Holland P.W.H."/>
            <person name="King N."/>
            <person name="Lang F.B.F."/>
            <person name="Roger A.J."/>
            <person name="Ruiz-Trillo I."/>
            <person name="Haas B."/>
            <person name="Nusbaum C."/>
            <person name="Birren B."/>
        </authorList>
    </citation>
    <scope>NUCLEOTIDE SEQUENCE [LARGE SCALE GENOMIC DNA]</scope>
    <source>
        <strain evidence="10 11">JP610</strain>
    </source>
</reference>
<dbReference type="PANTHER" id="PTHR24348">
    <property type="entry name" value="SERINE/THREONINE-PROTEIN KINASE UNC-51-RELATED"/>
    <property type="match status" value="1"/>
</dbReference>
<organism evidence="10 11">
    <name type="scientific">Sphaeroforma arctica JP610</name>
    <dbReference type="NCBI Taxonomy" id="667725"/>
    <lineage>
        <taxon>Eukaryota</taxon>
        <taxon>Ichthyosporea</taxon>
        <taxon>Ichthyophonida</taxon>
        <taxon>Sphaeroforma</taxon>
    </lineage>
</organism>
<dbReference type="GO" id="GO:0042594">
    <property type="term" value="P:response to starvation"/>
    <property type="evidence" value="ECO:0007669"/>
    <property type="project" value="TreeGrafter"/>
</dbReference>
<dbReference type="InterPro" id="IPR022708">
    <property type="entry name" value="Atg1-like_tMIT"/>
</dbReference>
<dbReference type="Proteomes" id="UP000054560">
    <property type="component" value="Unassembled WGS sequence"/>
</dbReference>
<feature type="compositionally biased region" description="Basic and acidic residues" evidence="8">
    <location>
        <begin position="687"/>
        <end position="718"/>
    </location>
</feature>
<dbReference type="GO" id="GO:0061709">
    <property type="term" value="P:reticulophagy"/>
    <property type="evidence" value="ECO:0007669"/>
    <property type="project" value="TreeGrafter"/>
</dbReference>
<dbReference type="Pfam" id="PF00069">
    <property type="entry name" value="Pkinase"/>
    <property type="match status" value="1"/>
</dbReference>
<gene>
    <name evidence="10" type="ORF">SARC_05459</name>
</gene>
<feature type="compositionally biased region" description="Basic and acidic residues" evidence="8">
    <location>
        <begin position="445"/>
        <end position="455"/>
    </location>
</feature>
<dbReference type="GO" id="GO:0000045">
    <property type="term" value="P:autophagosome assembly"/>
    <property type="evidence" value="ECO:0007669"/>
    <property type="project" value="TreeGrafter"/>
</dbReference>
<dbReference type="InterPro" id="IPR011009">
    <property type="entry name" value="Kinase-like_dom_sf"/>
</dbReference>
<dbReference type="GO" id="GO:0010506">
    <property type="term" value="P:regulation of autophagy"/>
    <property type="evidence" value="ECO:0007669"/>
    <property type="project" value="InterPro"/>
</dbReference>
<feature type="compositionally biased region" description="Gly residues" evidence="8">
    <location>
        <begin position="1195"/>
        <end position="1208"/>
    </location>
</feature>
<evidence type="ECO:0000256" key="3">
    <source>
        <dbReference type="ARBA" id="ARBA00022741"/>
    </source>
</evidence>
<evidence type="ECO:0000256" key="8">
    <source>
        <dbReference type="SAM" id="MobiDB-lite"/>
    </source>
</evidence>
<feature type="compositionally biased region" description="Polar residues" evidence="8">
    <location>
        <begin position="763"/>
        <end position="772"/>
    </location>
</feature>
<dbReference type="PROSITE" id="PS50011">
    <property type="entry name" value="PROTEIN_KINASE_DOM"/>
    <property type="match status" value="1"/>
</dbReference>
<dbReference type="SUPFAM" id="SSF56112">
    <property type="entry name" value="Protein kinase-like (PK-like)"/>
    <property type="match status" value="1"/>
</dbReference>
<dbReference type="OrthoDB" id="346907at2759"/>
<protein>
    <recommendedName>
        <fullName evidence="1">non-specific serine/threonine protein kinase</fullName>
        <ecNumber evidence="1">2.7.11.1</ecNumber>
    </recommendedName>
</protein>
<dbReference type="PROSITE" id="PS00107">
    <property type="entry name" value="PROTEIN_KINASE_ATP"/>
    <property type="match status" value="1"/>
</dbReference>
<dbReference type="GO" id="GO:0005829">
    <property type="term" value="C:cytosol"/>
    <property type="evidence" value="ECO:0007669"/>
    <property type="project" value="TreeGrafter"/>
</dbReference>
<dbReference type="SMART" id="SM00220">
    <property type="entry name" value="S_TKc"/>
    <property type="match status" value="1"/>
</dbReference>
<dbReference type="Pfam" id="PF21127">
    <property type="entry name" value="ATG1-like_MIT2"/>
    <property type="match status" value="1"/>
</dbReference>
<feature type="compositionally biased region" description="Basic and acidic residues" evidence="8">
    <location>
        <begin position="1147"/>
        <end position="1169"/>
    </location>
</feature>
<evidence type="ECO:0000256" key="5">
    <source>
        <dbReference type="ARBA" id="ARBA00022840"/>
    </source>
</evidence>
<dbReference type="eggNOG" id="KOG0595">
    <property type="taxonomic scope" value="Eukaryota"/>
</dbReference>
<keyword evidence="3 6" id="KW-0547">Nucleotide-binding</keyword>
<feature type="compositionally biased region" description="Basic and acidic residues" evidence="8">
    <location>
        <begin position="568"/>
        <end position="581"/>
    </location>
</feature>
<feature type="compositionally biased region" description="Low complexity" evidence="8">
    <location>
        <begin position="387"/>
        <end position="409"/>
    </location>
</feature>
<dbReference type="PROSITE" id="PS00108">
    <property type="entry name" value="PROTEIN_KINASE_ST"/>
    <property type="match status" value="1"/>
</dbReference>
<dbReference type="GO" id="GO:0000422">
    <property type="term" value="P:autophagy of mitochondrion"/>
    <property type="evidence" value="ECO:0007669"/>
    <property type="project" value="TreeGrafter"/>
</dbReference>
<dbReference type="InterPro" id="IPR048941">
    <property type="entry name" value="ATG1-like_MIT2"/>
</dbReference>
<dbReference type="GO" id="GO:0034045">
    <property type="term" value="C:phagophore assembly site membrane"/>
    <property type="evidence" value="ECO:0007669"/>
    <property type="project" value="TreeGrafter"/>
</dbReference>
<accession>A0A0L0FZJ1</accession>
<dbReference type="STRING" id="667725.A0A0L0FZJ1"/>
<feature type="region of interest" description="Disordered" evidence="8">
    <location>
        <begin position="324"/>
        <end position="343"/>
    </location>
</feature>
<keyword evidence="7" id="KW-0175">Coiled coil</keyword>
<feature type="compositionally biased region" description="Polar residues" evidence="8">
    <location>
        <begin position="1171"/>
        <end position="1187"/>
    </location>
</feature>
<evidence type="ECO:0000256" key="2">
    <source>
        <dbReference type="ARBA" id="ARBA00022679"/>
    </source>
</evidence>
<dbReference type="EMBL" id="KQ241945">
    <property type="protein sequence ID" value="KNC82252.1"/>
    <property type="molecule type" value="Genomic_DNA"/>
</dbReference>
<dbReference type="GO" id="GO:0005776">
    <property type="term" value="C:autophagosome"/>
    <property type="evidence" value="ECO:0007669"/>
    <property type="project" value="TreeGrafter"/>
</dbReference>
<dbReference type="GO" id="GO:0004674">
    <property type="term" value="F:protein serine/threonine kinase activity"/>
    <property type="evidence" value="ECO:0007669"/>
    <property type="project" value="UniProtKB-EC"/>
</dbReference>
<dbReference type="PANTHER" id="PTHR24348:SF22">
    <property type="entry name" value="NON-SPECIFIC SERINE_THREONINE PROTEIN KINASE"/>
    <property type="match status" value="1"/>
</dbReference>
<dbReference type="GeneID" id="25905963"/>
<dbReference type="EC" id="2.7.11.1" evidence="1"/>
<dbReference type="InterPro" id="IPR045269">
    <property type="entry name" value="Atg1-like"/>
</dbReference>
<feature type="region of interest" description="Disordered" evidence="8">
    <location>
        <begin position="1099"/>
        <end position="1118"/>
    </location>
</feature>
<dbReference type="InterPro" id="IPR008271">
    <property type="entry name" value="Ser/Thr_kinase_AS"/>
</dbReference>
<evidence type="ECO:0000313" key="10">
    <source>
        <dbReference type="EMBL" id="KNC82252.1"/>
    </source>
</evidence>
<keyword evidence="4 10" id="KW-0418">Kinase</keyword>
<keyword evidence="5 6" id="KW-0067">ATP-binding</keyword>
<dbReference type="InterPro" id="IPR017441">
    <property type="entry name" value="Protein_kinase_ATP_BS"/>
</dbReference>
<feature type="compositionally biased region" description="Basic and acidic residues" evidence="8">
    <location>
        <begin position="805"/>
        <end position="872"/>
    </location>
</feature>
<feature type="domain" description="Protein kinase" evidence="9">
    <location>
        <begin position="16"/>
        <end position="280"/>
    </location>
</feature>
<keyword evidence="2" id="KW-0808">Transferase</keyword>
<feature type="compositionally biased region" description="Polar residues" evidence="8">
    <location>
        <begin position="1068"/>
        <end position="1079"/>
    </location>
</feature>
<evidence type="ECO:0000256" key="4">
    <source>
        <dbReference type="ARBA" id="ARBA00022777"/>
    </source>
</evidence>
<evidence type="ECO:0000256" key="1">
    <source>
        <dbReference type="ARBA" id="ARBA00012513"/>
    </source>
</evidence>
<dbReference type="FunFam" id="3.30.200.20:FF:000042">
    <property type="entry name" value="Aurora kinase A"/>
    <property type="match status" value="1"/>
</dbReference>
<feature type="compositionally biased region" description="Polar residues" evidence="8">
    <location>
        <begin position="457"/>
        <end position="467"/>
    </location>
</feature>
<sequence length="1491" mass="162144">MPSSGGFKQVGAYAYRPTVDKIGQGSFATVYKAKRQKDDEIFAIKRINTTMLKPRLLDNLELEIQIMTRMSHPNIVGLYDEMESSEHMYLVMEFCEGGDLSHYIQKRNKTDKGDIQPPMGLDMVRAVAQQIGSAVIHLSKHNIIHRDIKPQNVLIQIQKDGSMCFKVADFGFARYLESELAATLCGSPLYMAPEILASQPYGWKADLWSIGTVLYECLTGRPPFTATNHIELANVIRDTWDKLTFPDGIDEDLRDLLHRLLQRDPALRMTATEFYAHPFMKLEQYEAQESVVIGDVNEADRLAASGIEDFNAGTADTVPATTLQAPLSTPQSPSTPAPIAPQAMSDSVTITTPDAQATPASDIPPHPSVPSVAPLTALERDTPQHHSSGVAGTDTVGGDSVGTDTVEGDGAVRTSTTENPVAMERATTRGPGADESASNQATDSGTRERLREKRFTRQVSFDGQVTHITDRETVSMQPHPHPHPHHVSGPDVPGLRVRLASPQPPAGSPEGSELRPNTTELGSNTTELGPNRTGLGPNVAAPPSGGVADGRGTDTRGSEADDTLTPAAEERHRNDGERYGSEQDWYNGQGGPSEGSSGSARDRHTGVNAPARRKSCGDGAGVRHLLTRTQRDGLGNTTSPATHPHPHPTLHPHRDGGSRTSHRRSLEDVREHKHGHTDTLAPAHAPYHGERQRRSSNDACLMERRGSGEHEGRRRERSALTGKGPSSGSIPIQGVRDYTPEHEHRHADAYTRYHDTAHDRPHSSSGRETSANADMRVYSEGRYASHHTQRTDQSTPHPRGQAQGTEDKDMYGRATRGDDRRRSSNESEESRRLSNENEERRRLSNESEARRRLSNENEDRRRSSNESEERRRSSNVNMSGGGGGGEMVHFGSSGGHDNYRQGDIGSFKSPIPRWAAELGLTVRQSPSSQFKGATPTQPRLNPFVSIPNTGRLGLGNTGLPQGMHALALNDGNGIDSPSGDYDKQAYDVAHLGTSGPGMLSGVHDSGSSNSSSRDETASYVIVDKDNVVMNAFADEVDGRYERSIRQTYGTSLPAQTNLYLNDARMGQRGSTGSTESIYTHQHQPQPQLQHDDLRSPAYATCQETPPKRPTPTTHTQQHTAALGVHTQPAQQHRPHSSMGRTDRSHHRVSEKGRDGRDVGRRSSGEHPHAETLTSTPYNTLQDASTHTHAYAPAHGGKGVGGSGNGSGNGSEAAPHVYKEPPRRSTMPAAITNVFNAAKGYTMNLYGGSGAGSGAGGGRSVASISEDSPLDSGILTEIQVIQDIDDYTRRGDVIVWLGGKYINKGRQSLGDSGTAPGEAGRVARLSQSTAARDRHGHLCALSLFVRGLKQYRLALDVATQKIEQARTVTVAINQAVQQLRDRYNSCLAKAEKTRAKLIDLGQMMGIGSDRMDTPNADKLIFDYTLNKLCKDAAANELLNDGENANRMYKCAVWLLLAVLTNIPPDDADGRTIVNLIQSVQVRQEVLKNKKKR</sequence>
<keyword evidence="11" id="KW-1185">Reference proteome</keyword>
<evidence type="ECO:0000256" key="6">
    <source>
        <dbReference type="PROSITE-ProRule" id="PRU10141"/>
    </source>
</evidence>
<feature type="binding site" evidence="6">
    <location>
        <position position="45"/>
    </location>
    <ligand>
        <name>ATP</name>
        <dbReference type="ChEBI" id="CHEBI:30616"/>
    </ligand>
</feature>
<feature type="compositionally biased region" description="Polar residues" evidence="8">
    <location>
        <begin position="515"/>
        <end position="528"/>
    </location>
</feature>